<organism evidence="9">
    <name type="scientific">Sycon ciliatum</name>
    <dbReference type="NCBI Taxonomy" id="27933"/>
    <lineage>
        <taxon>Eukaryota</taxon>
        <taxon>Metazoa</taxon>
        <taxon>Porifera</taxon>
        <taxon>Calcarea</taxon>
        <taxon>Calcaronea</taxon>
        <taxon>Leucosolenida</taxon>
        <taxon>Sycettidae</taxon>
        <taxon>Sycon</taxon>
    </lineage>
</organism>
<keyword evidence="7" id="KW-1015">Disulfide bond</keyword>
<comment type="function">
    <text evidence="8">Ligand for members of the frizzled family of seven transmembrane receptors.</text>
</comment>
<comment type="subcellular location">
    <subcellularLocation>
        <location evidence="1 8">Secreted</location>
        <location evidence="1 8">Extracellular space</location>
        <location evidence="1 8">Extracellular matrix</location>
    </subcellularLocation>
</comment>
<dbReference type="InterPro" id="IPR005817">
    <property type="entry name" value="Wnt"/>
</dbReference>
<dbReference type="GO" id="GO:0005109">
    <property type="term" value="F:frizzled binding"/>
    <property type="evidence" value="ECO:0007669"/>
    <property type="project" value="TreeGrafter"/>
</dbReference>
<evidence type="ECO:0000256" key="6">
    <source>
        <dbReference type="ARBA" id="ARBA00022687"/>
    </source>
</evidence>
<dbReference type="GO" id="GO:0060070">
    <property type="term" value="P:canonical Wnt signaling pathway"/>
    <property type="evidence" value="ECO:0007669"/>
    <property type="project" value="TreeGrafter"/>
</dbReference>
<dbReference type="SMART" id="SM00097">
    <property type="entry name" value="WNT1"/>
    <property type="match status" value="1"/>
</dbReference>
<dbReference type="CDD" id="cd13113">
    <property type="entry name" value="Wnt"/>
    <property type="match status" value="1"/>
</dbReference>
<evidence type="ECO:0000256" key="1">
    <source>
        <dbReference type="ARBA" id="ARBA00004498"/>
    </source>
</evidence>
<dbReference type="AlphaFoldDB" id="A0A077SMV0"/>
<comment type="similarity">
    <text evidence="2 8">Belongs to the Wnt family.</text>
</comment>
<evidence type="ECO:0000256" key="2">
    <source>
        <dbReference type="ARBA" id="ARBA00005683"/>
    </source>
</evidence>
<evidence type="ECO:0000256" key="7">
    <source>
        <dbReference type="ARBA" id="ARBA00023157"/>
    </source>
</evidence>
<dbReference type="Gene3D" id="3.30.2460.20">
    <property type="match status" value="1"/>
</dbReference>
<dbReference type="InterPro" id="IPR043158">
    <property type="entry name" value="Wnt_C"/>
</dbReference>
<dbReference type="GO" id="GO:0005125">
    <property type="term" value="F:cytokine activity"/>
    <property type="evidence" value="ECO:0007669"/>
    <property type="project" value="TreeGrafter"/>
</dbReference>
<evidence type="ECO:0000256" key="3">
    <source>
        <dbReference type="ARBA" id="ARBA00022473"/>
    </source>
</evidence>
<name>A0A077SMV0_9METZ</name>
<dbReference type="GO" id="GO:0045165">
    <property type="term" value="P:cell fate commitment"/>
    <property type="evidence" value="ECO:0007669"/>
    <property type="project" value="TreeGrafter"/>
</dbReference>
<reference evidence="9" key="1">
    <citation type="journal article" date="2014" name="Nat. Commun.">
        <title>Developmental gene expression provides clues to relationships between sponge and eumetazoan body plans.</title>
        <authorList>
            <person name="Leininger S."/>
            <person name="Adamski M."/>
            <person name="Bergum B."/>
            <person name="Guder C."/>
            <person name="Liu J."/>
            <person name="Laplante M."/>
            <person name="Brate J."/>
            <person name="Hoffmann F."/>
            <person name="Fortunato S."/>
            <person name="Jordal S."/>
            <person name="Rapp H.T."/>
            <person name="Adamska M."/>
        </authorList>
    </citation>
    <scope>NUCLEOTIDE SEQUENCE</scope>
</reference>
<dbReference type="PRINTS" id="PR01349">
    <property type="entry name" value="WNTPROTEIN"/>
</dbReference>
<dbReference type="PANTHER" id="PTHR12027">
    <property type="entry name" value="WNT RELATED"/>
    <property type="match status" value="1"/>
</dbReference>
<dbReference type="Pfam" id="PF00110">
    <property type="entry name" value="wnt"/>
    <property type="match status" value="1"/>
</dbReference>
<dbReference type="GO" id="GO:0005615">
    <property type="term" value="C:extracellular space"/>
    <property type="evidence" value="ECO:0007669"/>
    <property type="project" value="TreeGrafter"/>
</dbReference>
<accession>A0A077SMV0</accession>
<evidence type="ECO:0000256" key="4">
    <source>
        <dbReference type="ARBA" id="ARBA00022525"/>
    </source>
</evidence>
<keyword evidence="5" id="KW-0272">Extracellular matrix</keyword>
<protein>
    <recommendedName>
        <fullName evidence="8">Protein Wnt</fullName>
    </recommendedName>
</protein>
<keyword evidence="4" id="KW-0964">Secreted</keyword>
<evidence type="ECO:0000256" key="8">
    <source>
        <dbReference type="RuleBase" id="RU003500"/>
    </source>
</evidence>
<keyword evidence="3 8" id="KW-0217">Developmental protein</keyword>
<proteinExistence type="evidence at transcript level"/>
<evidence type="ECO:0000256" key="5">
    <source>
        <dbReference type="ARBA" id="ARBA00022530"/>
    </source>
</evidence>
<keyword evidence="6 8" id="KW-0879">Wnt signaling pathway</keyword>
<sequence length="388" mass="42948">MASSLHTSSHLQGCSALIQASTRILVVCFLMLPLLQTGTVSQSLFFSLPFHTASGLASRSQHASRILSLSMSSSIKKDITKETCRQVVGLTSKQRRWCRKNYELLAAIGDGARLGLAECQRRFEKRRWSCPIAQPSIFSKILEAASKETAYVHSIQSAGITLAIARSCSRGEASTLCGCATGSELGNPEGNWTWASCSDNIADGIRFSREFLNGREDGRSPSSLMSIHDTEAGRKIVRSSMLRVCKCHGLTGTCAHRTCWYSLPKIHVVGTSLLDKYDKSIKVIPRADRRKLVPLRATSKRPKDDDLIHLQDSPDYCTSNSTVGSLGTLGRKCSPKEGAENHCDKMCCGRGYNVRRRINNEKCSCRFEWCCRVKCKRCRVAKQSFTCM</sequence>
<dbReference type="EMBL" id="HG973368">
    <property type="protein sequence ID" value="CDO67907.1"/>
    <property type="molecule type" value="mRNA"/>
</dbReference>
<evidence type="ECO:0000313" key="9">
    <source>
        <dbReference type="EMBL" id="CDO67907.1"/>
    </source>
</evidence>
<gene>
    <name evidence="9" type="primary">WntT</name>
</gene>